<gene>
    <name evidence="15" type="primary">GPC2</name>
</gene>
<organism evidence="15 16">
    <name type="scientific">Ornithorhynchus anatinus</name>
    <name type="common">Duckbill platypus</name>
    <dbReference type="NCBI Taxonomy" id="9258"/>
    <lineage>
        <taxon>Eukaryota</taxon>
        <taxon>Metazoa</taxon>
        <taxon>Chordata</taxon>
        <taxon>Craniata</taxon>
        <taxon>Vertebrata</taxon>
        <taxon>Euteleostomi</taxon>
        <taxon>Mammalia</taxon>
        <taxon>Monotremata</taxon>
        <taxon>Ornithorhynchidae</taxon>
        <taxon>Ornithorhynchus</taxon>
    </lineage>
</organism>
<keyword evidence="14" id="KW-1133">Transmembrane helix</keyword>
<reference evidence="15 16" key="1">
    <citation type="journal article" date="2008" name="Nature">
        <title>Genome analysis of the platypus reveals unique signatures of evolution.</title>
        <authorList>
            <person name="Warren W.C."/>
            <person name="Hillier L.W."/>
            <person name="Marshall Graves J.A."/>
            <person name="Birney E."/>
            <person name="Ponting C.P."/>
            <person name="Grutzner F."/>
            <person name="Belov K."/>
            <person name="Miller W."/>
            <person name="Clarke L."/>
            <person name="Chinwalla A.T."/>
            <person name="Yang S.P."/>
            <person name="Heger A."/>
            <person name="Locke D.P."/>
            <person name="Miethke P."/>
            <person name="Waters P.D."/>
            <person name="Veyrunes F."/>
            <person name="Fulton L."/>
            <person name="Fulton B."/>
            <person name="Graves T."/>
            <person name="Wallis J."/>
            <person name="Puente X.S."/>
            <person name="Lopez-Otin C."/>
            <person name="Ordonez G.R."/>
            <person name="Eichler E.E."/>
            <person name="Chen L."/>
            <person name="Cheng Z."/>
            <person name="Deakin J.E."/>
            <person name="Alsop A."/>
            <person name="Thompson K."/>
            <person name="Kirby P."/>
            <person name="Papenfuss A.T."/>
            <person name="Wakefield M.J."/>
            <person name="Olender T."/>
            <person name="Lancet D."/>
            <person name="Huttley G.A."/>
            <person name="Smit A.F."/>
            <person name="Pask A."/>
            <person name="Temple-Smith P."/>
            <person name="Batzer M.A."/>
            <person name="Walker J.A."/>
            <person name="Konkel M.K."/>
            <person name="Harris R.S."/>
            <person name="Whittington C.M."/>
            <person name="Wong E.S."/>
            <person name="Gemmell N.J."/>
            <person name="Buschiazzo E."/>
            <person name="Vargas Jentzsch I.M."/>
            <person name="Merkel A."/>
            <person name="Schmitz J."/>
            <person name="Zemann A."/>
            <person name="Churakov G."/>
            <person name="Kriegs J.O."/>
            <person name="Brosius J."/>
            <person name="Murchison E.P."/>
            <person name="Sachidanandam R."/>
            <person name="Smith C."/>
            <person name="Hannon G.J."/>
            <person name="Tsend-Ayush E."/>
            <person name="McMillan D."/>
            <person name="Attenborough R."/>
            <person name="Rens W."/>
            <person name="Ferguson-Smith M."/>
            <person name="Lefevre C.M."/>
            <person name="Sharp J.A."/>
            <person name="Nicholas K.R."/>
            <person name="Ray D.A."/>
            <person name="Kube M."/>
            <person name="Reinhardt R."/>
            <person name="Pringle T.H."/>
            <person name="Taylor J."/>
            <person name="Jones R.C."/>
            <person name="Nixon B."/>
            <person name="Dacheux J.L."/>
            <person name="Niwa H."/>
            <person name="Sekita Y."/>
            <person name="Huang X."/>
            <person name="Stark A."/>
            <person name="Kheradpour P."/>
            <person name="Kellis M."/>
            <person name="Flicek P."/>
            <person name="Chen Y."/>
            <person name="Webber C."/>
            <person name="Hardison R."/>
            <person name="Nelson J."/>
            <person name="Hallsworth-Pepin K."/>
            <person name="Delehaunty K."/>
            <person name="Markovic C."/>
            <person name="Minx P."/>
            <person name="Feng Y."/>
            <person name="Kremitzki C."/>
            <person name="Mitreva M."/>
            <person name="Glasscock J."/>
            <person name="Wylie T."/>
            <person name="Wohldmann P."/>
            <person name="Thiru P."/>
            <person name="Nhan M.N."/>
            <person name="Pohl C.S."/>
            <person name="Smith S.M."/>
            <person name="Hou S."/>
            <person name="Nefedov M."/>
            <person name="de Jong P.J."/>
            <person name="Renfree M.B."/>
            <person name="Mardis E.R."/>
            <person name="Wilson R.K."/>
        </authorList>
    </citation>
    <scope>NUCLEOTIDE SEQUENCE [LARGE SCALE GENOMIC DNA]</scope>
    <source>
        <strain evidence="15 16">Glennie</strain>
    </source>
</reference>
<dbReference type="Bgee" id="ENSOANG00000003917">
    <property type="expression patterns" value="Expressed in fibroblast and 5 other cell types or tissues"/>
</dbReference>
<keyword evidence="14" id="KW-0812">Transmembrane</keyword>
<protein>
    <submittedName>
        <fullName evidence="15">Glypican 2</fullName>
    </submittedName>
</protein>
<sequence>SARRPPRPEFFRELLVTAERSLAQMFSRSYGRLFAQHAPVFGSLFSQLRAHYGGAGVALDEALDGFWAQLLERTFPLLHPHYHFPPDYLLCLTKHSGQTRPFGDAPRQLRLQVTRALVAARAFVQGLATGRDVIGTAVKVAITPGCSQALMRLTGCPLCRGTPGLRPCAGFCLNVARGCLSAGGLDPDWGGYVDALLQVSERLEGPFSMELAAQSIAVKISEGLMFLQENSVQVSAKVFQGCGGPRPAPARARRAPPPRDEVGRRFRVFPPEEERPTTAAGTNLHRLLTELRERLRRMRGFWASLPLTLCSDERMSAGVGEEERCWNGAGRGRYLAAVVGAGLSEQLANPELNVDVAAGPDLATRRRRLQLRAATARLGAAALGRDLDLQDADEDGSGSGLGERYVDDWAAAAAPPARGPRPPRRDTPGGGKGGPGSGRHNQGRGAAGRVTVPEGLLLLFLLLLPSGLALLGLR</sequence>
<keyword evidence="8" id="KW-0325">Glycoprotein</keyword>
<evidence type="ECO:0000256" key="1">
    <source>
        <dbReference type="ARBA" id="ARBA00004609"/>
    </source>
</evidence>
<keyword evidence="4 12" id="KW-0336">GPI-anchor</keyword>
<dbReference type="Pfam" id="PF01153">
    <property type="entry name" value="Glypican"/>
    <property type="match status" value="1"/>
</dbReference>
<evidence type="ECO:0000256" key="4">
    <source>
        <dbReference type="ARBA" id="ARBA00022622"/>
    </source>
</evidence>
<dbReference type="GO" id="GO:0009986">
    <property type="term" value="C:cell surface"/>
    <property type="evidence" value="ECO:0000318"/>
    <property type="project" value="GO_Central"/>
</dbReference>
<keyword evidence="10 12" id="KW-0449">Lipoprotein</keyword>
<keyword evidence="7 12" id="KW-0472">Membrane</keyword>
<evidence type="ECO:0000313" key="16">
    <source>
        <dbReference type="Proteomes" id="UP000002279"/>
    </source>
</evidence>
<proteinExistence type="inferred from homology"/>
<dbReference type="InParanoid" id="F6UYB0"/>
<dbReference type="AlphaFoldDB" id="F6UYB0"/>
<reference evidence="15" key="2">
    <citation type="submission" date="2025-08" db="UniProtKB">
        <authorList>
            <consortium name="Ensembl"/>
        </authorList>
    </citation>
    <scope>IDENTIFICATION</scope>
    <source>
        <strain evidence="15">Glennie</strain>
    </source>
</reference>
<dbReference type="GO" id="GO:0005886">
    <property type="term" value="C:plasma membrane"/>
    <property type="evidence" value="ECO:0007669"/>
    <property type="project" value="UniProtKB-SubCell"/>
</dbReference>
<dbReference type="GO" id="GO:1905475">
    <property type="term" value="P:regulation of protein localization to membrane"/>
    <property type="evidence" value="ECO:0000318"/>
    <property type="project" value="GO_Central"/>
</dbReference>
<evidence type="ECO:0000256" key="13">
    <source>
        <dbReference type="SAM" id="MobiDB-lite"/>
    </source>
</evidence>
<dbReference type="PANTHER" id="PTHR10822">
    <property type="entry name" value="GLYPICAN"/>
    <property type="match status" value="1"/>
</dbReference>
<dbReference type="GO" id="GO:0009966">
    <property type="term" value="P:regulation of signal transduction"/>
    <property type="evidence" value="ECO:0007669"/>
    <property type="project" value="InterPro"/>
</dbReference>
<dbReference type="GO" id="GO:0007224">
    <property type="term" value="P:smoothened signaling pathway"/>
    <property type="evidence" value="ECO:0000318"/>
    <property type="project" value="GO_Central"/>
</dbReference>
<accession>F6UYB0</accession>
<dbReference type="GeneTree" id="ENSGT01050000244897"/>
<evidence type="ECO:0000256" key="2">
    <source>
        <dbReference type="ARBA" id="ARBA00010260"/>
    </source>
</evidence>
<evidence type="ECO:0000256" key="6">
    <source>
        <dbReference type="ARBA" id="ARBA00022974"/>
    </source>
</evidence>
<keyword evidence="6 12" id="KW-0654">Proteoglycan</keyword>
<evidence type="ECO:0000256" key="11">
    <source>
        <dbReference type="RuleBase" id="RU003518"/>
    </source>
</evidence>
<keyword evidence="16" id="KW-1185">Reference proteome</keyword>
<comment type="function">
    <text evidence="12">Cell surface proteoglycan.</text>
</comment>
<reference evidence="15" key="3">
    <citation type="submission" date="2025-09" db="UniProtKB">
        <authorList>
            <consortium name="Ensembl"/>
        </authorList>
    </citation>
    <scope>IDENTIFICATION</scope>
    <source>
        <strain evidence="15">Glennie</strain>
    </source>
</reference>
<evidence type="ECO:0000256" key="12">
    <source>
        <dbReference type="RuleBase" id="RU003519"/>
    </source>
</evidence>
<evidence type="ECO:0000256" key="8">
    <source>
        <dbReference type="ARBA" id="ARBA00023180"/>
    </source>
</evidence>
<dbReference type="Proteomes" id="UP000002279">
    <property type="component" value="Chromosome X5"/>
</dbReference>
<dbReference type="GO" id="GO:0045202">
    <property type="term" value="C:synapse"/>
    <property type="evidence" value="ECO:0000318"/>
    <property type="project" value="GO_Central"/>
</dbReference>
<feature type="transmembrane region" description="Helical" evidence="14">
    <location>
        <begin position="455"/>
        <end position="473"/>
    </location>
</feature>
<dbReference type="GO" id="GO:0016477">
    <property type="term" value="P:cell migration"/>
    <property type="evidence" value="ECO:0000318"/>
    <property type="project" value="GO_Central"/>
</dbReference>
<dbReference type="GO" id="GO:0098552">
    <property type="term" value="C:side of membrane"/>
    <property type="evidence" value="ECO:0007669"/>
    <property type="project" value="UniProtKB-KW"/>
</dbReference>
<evidence type="ECO:0000256" key="10">
    <source>
        <dbReference type="ARBA" id="ARBA00023288"/>
    </source>
</evidence>
<keyword evidence="5" id="KW-0732">Signal</keyword>
<keyword evidence="3" id="KW-1003">Cell membrane</keyword>
<name>F6UYB0_ORNAN</name>
<comment type="subcellular location">
    <subcellularLocation>
        <location evidence="1 12">Cell membrane</location>
        <topology evidence="1 12">Lipid-anchor</topology>
        <topology evidence="1 12">GPI-anchor</topology>
    </subcellularLocation>
</comment>
<keyword evidence="9 12" id="KW-0357">Heparan sulfate</keyword>
<evidence type="ECO:0000256" key="14">
    <source>
        <dbReference type="SAM" id="Phobius"/>
    </source>
</evidence>
<dbReference type="InterPro" id="IPR001863">
    <property type="entry name" value="Glypican"/>
</dbReference>
<evidence type="ECO:0000256" key="3">
    <source>
        <dbReference type="ARBA" id="ARBA00022475"/>
    </source>
</evidence>
<dbReference type="OMA" id="GFHTQPI"/>
<evidence type="ECO:0000256" key="9">
    <source>
        <dbReference type="ARBA" id="ARBA00023207"/>
    </source>
</evidence>
<dbReference type="PANTHER" id="PTHR10822:SF24">
    <property type="entry name" value="GLYPICAN-2"/>
    <property type="match status" value="1"/>
</dbReference>
<dbReference type="HOGENOM" id="CLU_024658_2_1_1"/>
<dbReference type="STRING" id="9258.ENSOANP00000006200"/>
<evidence type="ECO:0000313" key="15">
    <source>
        <dbReference type="Ensembl" id="ENSOANP00000006200.2"/>
    </source>
</evidence>
<feature type="region of interest" description="Disordered" evidence="13">
    <location>
        <begin position="413"/>
        <end position="447"/>
    </location>
</feature>
<feature type="compositionally biased region" description="Gly residues" evidence="13">
    <location>
        <begin position="428"/>
        <end position="437"/>
    </location>
</feature>
<evidence type="ECO:0000256" key="5">
    <source>
        <dbReference type="ARBA" id="ARBA00022729"/>
    </source>
</evidence>
<dbReference type="Ensembl" id="ENSOANT00000006202.4">
    <property type="protein sequence ID" value="ENSOANP00000006200.2"/>
    <property type="gene ID" value="ENSOANG00000003917.4"/>
</dbReference>
<evidence type="ECO:0000256" key="7">
    <source>
        <dbReference type="ARBA" id="ARBA00023136"/>
    </source>
</evidence>
<dbReference type="FunCoup" id="F6UYB0">
    <property type="interactions" value="315"/>
</dbReference>
<comment type="similarity">
    <text evidence="2 11">Belongs to the glypican family.</text>
</comment>
<dbReference type="eggNOG" id="KOG3821">
    <property type="taxonomic scope" value="Eukaryota"/>
</dbReference>